<proteinExistence type="predicted"/>
<dbReference type="Proteomes" id="UP000287651">
    <property type="component" value="Unassembled WGS sequence"/>
</dbReference>
<dbReference type="EMBL" id="AMZH03012969">
    <property type="protein sequence ID" value="RRT50073.1"/>
    <property type="molecule type" value="Genomic_DNA"/>
</dbReference>
<sequence length="100" mass="10997">MVATAWGRRGRRRLAGEDSSRYLFSFASPPPSSSFSSLLDFSSIDRRRSKSTIDSRLLAVPPGSGQSTYRSAAGPVHTERYGALPLVVHEVIIGLRYIRS</sequence>
<name>A0A426YEE9_ENSVE</name>
<evidence type="ECO:0000313" key="2">
    <source>
        <dbReference type="Proteomes" id="UP000287651"/>
    </source>
</evidence>
<dbReference type="AlphaFoldDB" id="A0A426YEE9"/>
<evidence type="ECO:0000313" key="1">
    <source>
        <dbReference type="EMBL" id="RRT50073.1"/>
    </source>
</evidence>
<gene>
    <name evidence="1" type="ORF">B296_00032584</name>
</gene>
<reference evidence="1 2" key="1">
    <citation type="journal article" date="2014" name="Agronomy (Basel)">
        <title>A Draft Genome Sequence for Ensete ventricosum, the Drought-Tolerant Tree Against Hunger.</title>
        <authorList>
            <person name="Harrison J."/>
            <person name="Moore K.A."/>
            <person name="Paszkiewicz K."/>
            <person name="Jones T."/>
            <person name="Grant M."/>
            <person name="Ambacheew D."/>
            <person name="Muzemil S."/>
            <person name="Studholme D.J."/>
        </authorList>
    </citation>
    <scope>NUCLEOTIDE SEQUENCE [LARGE SCALE GENOMIC DNA]</scope>
</reference>
<protein>
    <submittedName>
        <fullName evidence="1">Uncharacterized protein</fullName>
    </submittedName>
</protein>
<organism evidence="1 2">
    <name type="scientific">Ensete ventricosum</name>
    <name type="common">Abyssinian banana</name>
    <name type="synonym">Musa ensete</name>
    <dbReference type="NCBI Taxonomy" id="4639"/>
    <lineage>
        <taxon>Eukaryota</taxon>
        <taxon>Viridiplantae</taxon>
        <taxon>Streptophyta</taxon>
        <taxon>Embryophyta</taxon>
        <taxon>Tracheophyta</taxon>
        <taxon>Spermatophyta</taxon>
        <taxon>Magnoliopsida</taxon>
        <taxon>Liliopsida</taxon>
        <taxon>Zingiberales</taxon>
        <taxon>Musaceae</taxon>
        <taxon>Ensete</taxon>
    </lineage>
</organism>
<accession>A0A426YEE9</accession>
<comment type="caution">
    <text evidence="1">The sequence shown here is derived from an EMBL/GenBank/DDBJ whole genome shotgun (WGS) entry which is preliminary data.</text>
</comment>